<dbReference type="Pfam" id="PF00561">
    <property type="entry name" value="Abhydrolase_1"/>
    <property type="match status" value="1"/>
</dbReference>
<name>A0A2N7X044_9BURK</name>
<evidence type="ECO:0000313" key="2">
    <source>
        <dbReference type="EMBL" id="PMS35113.1"/>
    </source>
</evidence>
<dbReference type="AlphaFoldDB" id="A0A2N7X044"/>
<keyword evidence="3" id="KW-1185">Reference proteome</keyword>
<dbReference type="RefSeq" id="WP_018444428.1">
    <property type="nucleotide sequence ID" value="NZ_KB890220.1"/>
</dbReference>
<feature type="domain" description="AB hydrolase-1" evidence="1">
    <location>
        <begin position="24"/>
        <end position="139"/>
    </location>
</feature>
<organism evidence="2 3">
    <name type="scientific">Trinickia symbiotica</name>
    <dbReference type="NCBI Taxonomy" id="863227"/>
    <lineage>
        <taxon>Bacteria</taxon>
        <taxon>Pseudomonadati</taxon>
        <taxon>Pseudomonadota</taxon>
        <taxon>Betaproteobacteria</taxon>
        <taxon>Burkholderiales</taxon>
        <taxon>Burkholderiaceae</taxon>
        <taxon>Trinickia</taxon>
    </lineage>
</organism>
<dbReference type="InterPro" id="IPR029058">
    <property type="entry name" value="AB_hydrolase_fold"/>
</dbReference>
<proteinExistence type="predicted"/>
<dbReference type="PRINTS" id="PR00111">
    <property type="entry name" value="ABHYDROLASE"/>
</dbReference>
<dbReference type="InterPro" id="IPR050471">
    <property type="entry name" value="AB_hydrolase"/>
</dbReference>
<dbReference type="InterPro" id="IPR000073">
    <property type="entry name" value="AB_hydrolase_1"/>
</dbReference>
<dbReference type="SUPFAM" id="SSF53474">
    <property type="entry name" value="alpha/beta-Hydrolases"/>
    <property type="match status" value="1"/>
</dbReference>
<comment type="caution">
    <text evidence="2">The sequence shown here is derived from an EMBL/GenBank/DDBJ whole genome shotgun (WGS) entry which is preliminary data.</text>
</comment>
<dbReference type="OrthoDB" id="9793083at2"/>
<accession>A0A2N7X044</accession>
<dbReference type="GO" id="GO:0042952">
    <property type="term" value="P:beta-ketoadipate pathway"/>
    <property type="evidence" value="ECO:0007669"/>
    <property type="project" value="InterPro"/>
</dbReference>
<dbReference type="PANTHER" id="PTHR43433:SF5">
    <property type="entry name" value="AB HYDROLASE-1 DOMAIN-CONTAINING PROTEIN"/>
    <property type="match status" value="1"/>
</dbReference>
<dbReference type="InterPro" id="IPR026968">
    <property type="entry name" value="PcaD/CatD"/>
</dbReference>
<dbReference type="PANTHER" id="PTHR43433">
    <property type="entry name" value="HYDROLASE, ALPHA/BETA FOLD FAMILY PROTEIN"/>
    <property type="match status" value="1"/>
</dbReference>
<evidence type="ECO:0000259" key="1">
    <source>
        <dbReference type="Pfam" id="PF00561"/>
    </source>
</evidence>
<sequence length="270" mass="28670">MPYVNVNDISLYYRIDGAQRADAPWLVLSNALGTDVALWSPQIDTLLRTFRVLRYDTRGLGRSSAPAGPYTIEQLSADVLALLDALGIERVHFCGVSLGGATGMALAARHGERIDRLISVSAPPRNPTSAEIWAERMKQARGGGMPALADAVIARWFSAAFVAREPLVCAAIRDMIRHTDPEGYAGNCAAVASTDLTAELVRIEAPTLILTGTHDAAIAPEAGRALAASIAGARHVELDALHLPNVEQADAFTRAVLNFLNEPRPAASGG</sequence>
<dbReference type="GO" id="GO:0047570">
    <property type="term" value="F:3-oxoadipate enol-lactonase activity"/>
    <property type="evidence" value="ECO:0007669"/>
    <property type="project" value="InterPro"/>
</dbReference>
<dbReference type="STRING" id="863227.GCA_000373005_05809"/>
<gene>
    <name evidence="2" type="primary">pcaD</name>
    <name evidence="2" type="ORF">C0Z20_20480</name>
</gene>
<evidence type="ECO:0000313" key="3">
    <source>
        <dbReference type="Proteomes" id="UP000235777"/>
    </source>
</evidence>
<dbReference type="Proteomes" id="UP000235777">
    <property type="component" value="Unassembled WGS sequence"/>
</dbReference>
<reference evidence="2 3" key="1">
    <citation type="submission" date="2018-01" db="EMBL/GenBank/DDBJ databases">
        <title>Whole genome analyses suggest that Burkholderia sensu lato contains two further novel genera in the rhizoxinica-symbiotica group Mycetohabitans gen. nov., and Trinickia gen. nov.: implications for the evolution of diazotrophy and nodulation in the Burkholderiaceae.</title>
        <authorList>
            <person name="Estrada-de los Santos P."/>
            <person name="Palmer M."/>
            <person name="Chavez-Ramirez B."/>
            <person name="Beukes C."/>
            <person name="Steenkamp E.T."/>
            <person name="Hirsch A.M."/>
            <person name="Manyaka P."/>
            <person name="Maluk M."/>
            <person name="Lafos M."/>
            <person name="Crook M."/>
            <person name="Gross E."/>
            <person name="Simon M.F."/>
            <person name="Bueno dos Reis Junior F."/>
            <person name="Poole P.S."/>
            <person name="Venter S.N."/>
            <person name="James E.K."/>
        </authorList>
    </citation>
    <scope>NUCLEOTIDE SEQUENCE [LARGE SCALE GENOMIC DNA]</scope>
    <source>
        <strain evidence="2 3">JPY 581</strain>
    </source>
</reference>
<dbReference type="Gene3D" id="3.40.50.1820">
    <property type="entry name" value="alpha/beta hydrolase"/>
    <property type="match status" value="1"/>
</dbReference>
<dbReference type="NCBIfam" id="TIGR02427">
    <property type="entry name" value="protocat_pcaD"/>
    <property type="match status" value="1"/>
</dbReference>
<dbReference type="EMBL" id="PNYC01000013">
    <property type="protein sequence ID" value="PMS35113.1"/>
    <property type="molecule type" value="Genomic_DNA"/>
</dbReference>
<protein>
    <submittedName>
        <fullName evidence="2">3-oxoadipate enol-lactonase</fullName>
    </submittedName>
</protein>